<protein>
    <submittedName>
        <fullName evidence="1">Putative ovule protein</fullName>
    </submittedName>
</protein>
<reference evidence="1" key="1">
    <citation type="submission" date="2015-12" db="EMBL/GenBank/DDBJ databases">
        <title>Gene expression during late stages of embryo sac development: a critical building block for successful pollen-pistil interactions.</title>
        <authorList>
            <person name="Liu Y."/>
            <person name="Joly V."/>
            <person name="Sabar M."/>
            <person name="Matton D.P."/>
        </authorList>
    </citation>
    <scope>NUCLEOTIDE SEQUENCE</scope>
</reference>
<sequence length="69" mass="7629">MTTLAREISTYAQSATCVVKKLRQSAIYSLIVGSQRCYGRSSLALEVLVGQCQDRLLRSYSAGKKQVQD</sequence>
<dbReference type="EMBL" id="GEDG01038724">
    <property type="protein sequence ID" value="JAP07449.1"/>
    <property type="molecule type" value="Transcribed_RNA"/>
</dbReference>
<evidence type="ECO:0000313" key="1">
    <source>
        <dbReference type="EMBL" id="JAP07449.1"/>
    </source>
</evidence>
<organism evidence="1">
    <name type="scientific">Solanum chacoense</name>
    <name type="common">Chaco potato</name>
    <dbReference type="NCBI Taxonomy" id="4108"/>
    <lineage>
        <taxon>Eukaryota</taxon>
        <taxon>Viridiplantae</taxon>
        <taxon>Streptophyta</taxon>
        <taxon>Embryophyta</taxon>
        <taxon>Tracheophyta</taxon>
        <taxon>Spermatophyta</taxon>
        <taxon>Magnoliopsida</taxon>
        <taxon>eudicotyledons</taxon>
        <taxon>Gunneridae</taxon>
        <taxon>Pentapetalae</taxon>
        <taxon>asterids</taxon>
        <taxon>lamiids</taxon>
        <taxon>Solanales</taxon>
        <taxon>Solanaceae</taxon>
        <taxon>Solanoideae</taxon>
        <taxon>Solaneae</taxon>
        <taxon>Solanum</taxon>
    </lineage>
</organism>
<accession>A0A0V0GIA1</accession>
<dbReference type="AlphaFoldDB" id="A0A0V0GIA1"/>
<proteinExistence type="predicted"/>
<name>A0A0V0GIA1_SOLCH</name>